<dbReference type="InterPro" id="IPR014001">
    <property type="entry name" value="Helicase_ATP-bd"/>
</dbReference>
<dbReference type="InterPro" id="IPR050628">
    <property type="entry name" value="SNF2_RAD54_helicase_TF"/>
</dbReference>
<comment type="similarity">
    <text evidence="2">Belongs to the SNF2/RAD54 helicase family.</text>
</comment>
<dbReference type="InterPro" id="IPR000330">
    <property type="entry name" value="SNF2_N"/>
</dbReference>
<dbReference type="GO" id="GO:0003676">
    <property type="term" value="F:nucleic acid binding"/>
    <property type="evidence" value="ECO:0007669"/>
    <property type="project" value="InterPro"/>
</dbReference>
<evidence type="ECO:0000256" key="12">
    <source>
        <dbReference type="ARBA" id="ARBA00023242"/>
    </source>
</evidence>
<comment type="subcellular location">
    <subcellularLocation>
        <location evidence="1">Nucleus</location>
    </subcellularLocation>
</comment>
<evidence type="ECO:0000313" key="19">
    <source>
        <dbReference type="Proteomes" id="UP000277580"/>
    </source>
</evidence>
<feature type="compositionally biased region" description="Basic and acidic residues" evidence="14">
    <location>
        <begin position="368"/>
        <end position="381"/>
    </location>
</feature>
<feature type="compositionally biased region" description="Polar residues" evidence="14">
    <location>
        <begin position="19"/>
        <end position="30"/>
    </location>
</feature>
<dbReference type="Gene3D" id="3.40.50.300">
    <property type="entry name" value="P-loop containing nucleotide triphosphate hydrolases"/>
    <property type="match status" value="2"/>
</dbReference>
<evidence type="ECO:0000256" key="3">
    <source>
        <dbReference type="ARBA" id="ARBA00022723"/>
    </source>
</evidence>
<feature type="domain" description="Helicase C-terminal" evidence="17">
    <location>
        <begin position="956"/>
        <end position="1116"/>
    </location>
</feature>
<dbReference type="SMART" id="SM00490">
    <property type="entry name" value="HELICc"/>
    <property type="match status" value="1"/>
</dbReference>
<feature type="region of interest" description="Disordered" evidence="14">
    <location>
        <begin position="172"/>
        <end position="216"/>
    </location>
</feature>
<dbReference type="InterPro" id="IPR013083">
    <property type="entry name" value="Znf_RING/FYVE/PHD"/>
</dbReference>
<dbReference type="PANTHER" id="PTHR45626:SF22">
    <property type="entry name" value="DNA REPAIR PROTEIN RAD5"/>
    <property type="match status" value="1"/>
</dbReference>
<evidence type="ECO:0000256" key="5">
    <source>
        <dbReference type="ARBA" id="ARBA00022763"/>
    </source>
</evidence>
<dbReference type="GO" id="GO:0005634">
    <property type="term" value="C:nucleus"/>
    <property type="evidence" value="ECO:0007669"/>
    <property type="project" value="UniProtKB-SubCell"/>
</dbReference>
<keyword evidence="10" id="KW-0067">ATP-binding</keyword>
<dbReference type="Pfam" id="PF08797">
    <property type="entry name" value="HIRAN"/>
    <property type="match status" value="1"/>
</dbReference>
<dbReference type="InterPro" id="IPR018957">
    <property type="entry name" value="Znf_C3HC4_RING-type"/>
</dbReference>
<dbReference type="InParanoid" id="A0A3N4L2D9"/>
<keyword evidence="11" id="KW-0234">DNA repair</keyword>
<dbReference type="InterPro" id="IPR027417">
    <property type="entry name" value="P-loop_NTPase"/>
</dbReference>
<accession>A0A3N4L2D9</accession>
<evidence type="ECO:0008006" key="20">
    <source>
        <dbReference type="Google" id="ProtNLM"/>
    </source>
</evidence>
<evidence type="ECO:0000256" key="13">
    <source>
        <dbReference type="PROSITE-ProRule" id="PRU00175"/>
    </source>
</evidence>
<dbReference type="SUPFAM" id="SSF57850">
    <property type="entry name" value="RING/U-box"/>
    <property type="match status" value="1"/>
</dbReference>
<dbReference type="Pfam" id="PF24975">
    <property type="entry name" value="UBA_Rad5"/>
    <property type="match status" value="1"/>
</dbReference>
<name>A0A3N4L2D9_9PEZI</name>
<feature type="domain" description="RING-type" evidence="15">
    <location>
        <begin position="867"/>
        <end position="912"/>
    </location>
</feature>
<evidence type="ECO:0000256" key="14">
    <source>
        <dbReference type="SAM" id="MobiDB-lite"/>
    </source>
</evidence>
<evidence type="ECO:0000256" key="9">
    <source>
        <dbReference type="ARBA" id="ARBA00022833"/>
    </source>
</evidence>
<keyword evidence="4" id="KW-0547">Nucleotide-binding</keyword>
<feature type="region of interest" description="Disordered" evidence="14">
    <location>
        <begin position="1"/>
        <end position="30"/>
    </location>
</feature>
<evidence type="ECO:0000256" key="10">
    <source>
        <dbReference type="ARBA" id="ARBA00022840"/>
    </source>
</evidence>
<feature type="domain" description="Helicase ATP-binding" evidence="16">
    <location>
        <begin position="480"/>
        <end position="686"/>
    </location>
</feature>
<dbReference type="SUPFAM" id="SSF52540">
    <property type="entry name" value="P-loop containing nucleoside triphosphate hydrolases"/>
    <property type="match status" value="2"/>
</dbReference>
<dbReference type="InterPro" id="IPR049730">
    <property type="entry name" value="SNF2/RAD54-like_C"/>
</dbReference>
<dbReference type="GO" id="GO:0005524">
    <property type="term" value="F:ATP binding"/>
    <property type="evidence" value="ECO:0007669"/>
    <property type="project" value="UniProtKB-KW"/>
</dbReference>
<dbReference type="STRING" id="1392247.A0A3N4L2D9"/>
<dbReference type="GO" id="GO:0016818">
    <property type="term" value="F:hydrolase activity, acting on acid anhydrides, in phosphorus-containing anhydrides"/>
    <property type="evidence" value="ECO:0007669"/>
    <property type="project" value="InterPro"/>
</dbReference>
<dbReference type="SMART" id="SM00487">
    <property type="entry name" value="DEXDc"/>
    <property type="match status" value="1"/>
</dbReference>
<dbReference type="GO" id="GO:0008094">
    <property type="term" value="F:ATP-dependent activity, acting on DNA"/>
    <property type="evidence" value="ECO:0007669"/>
    <property type="project" value="TreeGrafter"/>
</dbReference>
<evidence type="ECO:0000259" key="15">
    <source>
        <dbReference type="PROSITE" id="PS50089"/>
    </source>
</evidence>
<dbReference type="InterPro" id="IPR001650">
    <property type="entry name" value="Helicase_C-like"/>
</dbReference>
<evidence type="ECO:0000256" key="7">
    <source>
        <dbReference type="ARBA" id="ARBA00022801"/>
    </source>
</evidence>
<organism evidence="18 19">
    <name type="scientific">Morchella conica CCBAS932</name>
    <dbReference type="NCBI Taxonomy" id="1392247"/>
    <lineage>
        <taxon>Eukaryota</taxon>
        <taxon>Fungi</taxon>
        <taxon>Dikarya</taxon>
        <taxon>Ascomycota</taxon>
        <taxon>Pezizomycotina</taxon>
        <taxon>Pezizomycetes</taxon>
        <taxon>Pezizales</taxon>
        <taxon>Morchellaceae</taxon>
        <taxon>Morchella</taxon>
    </lineage>
</organism>
<dbReference type="Gene3D" id="3.30.40.10">
    <property type="entry name" value="Zinc/RING finger domain, C3HC4 (zinc finger)"/>
    <property type="match status" value="1"/>
</dbReference>
<evidence type="ECO:0000313" key="18">
    <source>
        <dbReference type="EMBL" id="RPB15878.1"/>
    </source>
</evidence>
<keyword evidence="6 13" id="KW-0863">Zinc-finger</keyword>
<feature type="compositionally biased region" description="Low complexity" evidence="14">
    <location>
        <begin position="354"/>
        <end position="367"/>
    </location>
</feature>
<gene>
    <name evidence="18" type="ORF">P167DRAFT_517872</name>
</gene>
<dbReference type="GO" id="GO:0004386">
    <property type="term" value="F:helicase activity"/>
    <property type="evidence" value="ECO:0007669"/>
    <property type="project" value="UniProtKB-KW"/>
</dbReference>
<dbReference type="InterPro" id="IPR001841">
    <property type="entry name" value="Znf_RING"/>
</dbReference>
<dbReference type="CDD" id="cd18008">
    <property type="entry name" value="DEXDc_SHPRH-like"/>
    <property type="match status" value="1"/>
</dbReference>
<evidence type="ECO:0000256" key="8">
    <source>
        <dbReference type="ARBA" id="ARBA00022806"/>
    </source>
</evidence>
<dbReference type="SMART" id="SM00910">
    <property type="entry name" value="HIRAN"/>
    <property type="match status" value="1"/>
</dbReference>
<reference evidence="18 19" key="1">
    <citation type="journal article" date="2018" name="Nat. Ecol. Evol.">
        <title>Pezizomycetes genomes reveal the molecular basis of ectomycorrhizal truffle lifestyle.</title>
        <authorList>
            <person name="Murat C."/>
            <person name="Payen T."/>
            <person name="Noel B."/>
            <person name="Kuo A."/>
            <person name="Morin E."/>
            <person name="Chen J."/>
            <person name="Kohler A."/>
            <person name="Krizsan K."/>
            <person name="Balestrini R."/>
            <person name="Da Silva C."/>
            <person name="Montanini B."/>
            <person name="Hainaut M."/>
            <person name="Levati E."/>
            <person name="Barry K.W."/>
            <person name="Belfiori B."/>
            <person name="Cichocki N."/>
            <person name="Clum A."/>
            <person name="Dockter R.B."/>
            <person name="Fauchery L."/>
            <person name="Guy J."/>
            <person name="Iotti M."/>
            <person name="Le Tacon F."/>
            <person name="Lindquist E.A."/>
            <person name="Lipzen A."/>
            <person name="Malagnac F."/>
            <person name="Mello A."/>
            <person name="Molinier V."/>
            <person name="Miyauchi S."/>
            <person name="Poulain J."/>
            <person name="Riccioni C."/>
            <person name="Rubini A."/>
            <person name="Sitrit Y."/>
            <person name="Splivallo R."/>
            <person name="Traeger S."/>
            <person name="Wang M."/>
            <person name="Zifcakova L."/>
            <person name="Wipf D."/>
            <person name="Zambonelli A."/>
            <person name="Paolocci F."/>
            <person name="Nowrousian M."/>
            <person name="Ottonello S."/>
            <person name="Baldrian P."/>
            <person name="Spatafora J.W."/>
            <person name="Henrissat B."/>
            <person name="Nagy L.G."/>
            <person name="Aury J.M."/>
            <person name="Wincker P."/>
            <person name="Grigoriev I.V."/>
            <person name="Bonfante P."/>
            <person name="Martin F.M."/>
        </authorList>
    </citation>
    <scope>NUCLEOTIDE SEQUENCE [LARGE SCALE GENOMIC DNA]</scope>
    <source>
        <strain evidence="18 19">CCBAS932</strain>
    </source>
</reference>
<keyword evidence="12" id="KW-0539">Nucleus</keyword>
<dbReference type="GO" id="GO:0006281">
    <property type="term" value="P:DNA repair"/>
    <property type="evidence" value="ECO:0007669"/>
    <property type="project" value="UniProtKB-KW"/>
</dbReference>
<dbReference type="PROSITE" id="PS51194">
    <property type="entry name" value="HELICASE_CTER"/>
    <property type="match status" value="1"/>
</dbReference>
<evidence type="ECO:0000256" key="6">
    <source>
        <dbReference type="ARBA" id="ARBA00022771"/>
    </source>
</evidence>
<dbReference type="PANTHER" id="PTHR45626">
    <property type="entry name" value="TRANSCRIPTION TERMINATION FACTOR 2-RELATED"/>
    <property type="match status" value="1"/>
</dbReference>
<dbReference type="AlphaFoldDB" id="A0A3N4L2D9"/>
<keyword evidence="8" id="KW-0347">Helicase</keyword>
<dbReference type="InterPro" id="IPR014905">
    <property type="entry name" value="HIRAN"/>
</dbReference>
<evidence type="ECO:0000256" key="4">
    <source>
        <dbReference type="ARBA" id="ARBA00022741"/>
    </source>
</evidence>
<dbReference type="CDD" id="cd18793">
    <property type="entry name" value="SF2_C_SNF"/>
    <property type="match status" value="1"/>
</dbReference>
<evidence type="ECO:0000256" key="11">
    <source>
        <dbReference type="ARBA" id="ARBA00023204"/>
    </source>
</evidence>
<keyword evidence="9" id="KW-0862">Zinc</keyword>
<protein>
    <recommendedName>
        <fullName evidence="20">DNA repair protein rad5</fullName>
    </recommendedName>
</protein>
<dbReference type="FunCoup" id="A0A3N4L2D9">
    <property type="interactions" value="1019"/>
</dbReference>
<dbReference type="OrthoDB" id="2801544at2759"/>
<dbReference type="Gene3D" id="3.40.50.10810">
    <property type="entry name" value="Tandem AAA-ATPase domain"/>
    <property type="match status" value="1"/>
</dbReference>
<dbReference type="Pfam" id="PF00176">
    <property type="entry name" value="SNF2-rel_dom"/>
    <property type="match status" value="1"/>
</dbReference>
<keyword evidence="19" id="KW-1185">Reference proteome</keyword>
<dbReference type="InterPro" id="IPR038718">
    <property type="entry name" value="SNF2-like_sf"/>
</dbReference>
<feature type="compositionally biased region" description="Low complexity" evidence="14">
    <location>
        <begin position="176"/>
        <end position="185"/>
    </location>
</feature>
<sequence>MKITDSPPQKRRRCAETVGPTTNPDTEALSTCQRAGVPILDESKPASSSNFDPKVFTVFTGEELSLDILKRLEDMSGGDMERAINMYFDGSWKTATAPRSLLTLSSSRKRKESSKSVESLSVANLLQVEPVHENGDLTSKFEKRYIGAFGVAGWATKSGTGMISHGESIRIERQRQASQTTTARKATARKTKGKKETESEGPVAPGRNPPMRQRKTQDIVVRFTNSKGEEVGRLPQDTAAFVSTLIDQHICSFEGLCVYAPDRIRTNDTINIQLRCFMLRRGFEQRNIQPIDTNRAADIFAAKETDDEKALRLRQVALVRLFQEIDLEPSATNAATTKHKRAGILQAAEMAEQYEAAGPEAASSAGKEVSEGEKEEGKELEQDQLDQLYRKAQSFDFDYPETEPADTFTMDLRRYQKQALHWFLNKEKNISERDDESMHPLWEEYIWPIKDENDTKLPRVIGKDKFYVNPYSGELSLEFPRQEQNCLGGILADEMGLGKTIEMLSLIHSHKSDLANSLQFSSKKKKLPSFQKVSSEVDPAPCTTLVIAPMSLLSQWQSEAEAASKPGTLKTLVYYGSEKKVSLKNICSVENAATAPNLIITSYGTVLSEYTQISKTGGNRGLHSGLFSVKFFRIILDEGHHIKNRSSKTARACYELSAEHRWVLTGTPIVNRLEDLFSLVRFLRVEPWSNFSFWKTFITVPFEAKDFLRALDVVQTVLEPLVLRRTKEMRTPDGMPLVPLPPKKIIIEKIILSRAEREVYDHLRNRAKQSLAHNLEAGTLMKSYTSILAQILRLRQSCCHPTLIRKKEIVEDELEAEAAYDAAKGFSDDMDLNELIDRFSDQQNEENSNIYGVEILKQIRDEVEHECPVCFSAPMDDMTVTGCYHAACKECWMDVIERGREKEEVPKCVICREAINERDLFEVIRHQPDKPMDGSREDMSPLEITLRRVNSRSSAKIEALIKKLKQLRKEEPNTKSTIFSQFTSFIDLIEPALKRERITFFRFDGSMQQQQRAIAIDSFRTYEGAAVLIISLRAGGVGLNLTEAKRVFMMDPWWSFSVEAQAIDRVHRMGQTQEVIVHRFIVEGSVEERMVNKIQAKKKFIASSLGMMNDDEKRQARIDDIKDLLND</sequence>
<dbReference type="PROSITE" id="PS51192">
    <property type="entry name" value="HELICASE_ATP_BIND_1"/>
    <property type="match status" value="1"/>
</dbReference>
<proteinExistence type="inferred from homology"/>
<keyword evidence="7" id="KW-0378">Hydrolase</keyword>
<dbReference type="Pfam" id="PF00097">
    <property type="entry name" value="zf-C3HC4"/>
    <property type="match status" value="1"/>
</dbReference>
<dbReference type="Pfam" id="PF00271">
    <property type="entry name" value="Helicase_C"/>
    <property type="match status" value="1"/>
</dbReference>
<evidence type="ECO:0000256" key="1">
    <source>
        <dbReference type="ARBA" id="ARBA00004123"/>
    </source>
</evidence>
<dbReference type="GO" id="GO:0008270">
    <property type="term" value="F:zinc ion binding"/>
    <property type="evidence" value="ECO:0007669"/>
    <property type="project" value="UniProtKB-KW"/>
</dbReference>
<dbReference type="EMBL" id="ML119111">
    <property type="protein sequence ID" value="RPB15878.1"/>
    <property type="molecule type" value="Genomic_DNA"/>
</dbReference>
<keyword evidence="5" id="KW-0227">DNA damage</keyword>
<dbReference type="PROSITE" id="PS50089">
    <property type="entry name" value="ZF_RING_2"/>
    <property type="match status" value="1"/>
</dbReference>
<evidence type="ECO:0000259" key="16">
    <source>
        <dbReference type="PROSITE" id="PS51192"/>
    </source>
</evidence>
<evidence type="ECO:0000259" key="17">
    <source>
        <dbReference type="PROSITE" id="PS51194"/>
    </source>
</evidence>
<evidence type="ECO:0000256" key="2">
    <source>
        <dbReference type="ARBA" id="ARBA00007025"/>
    </source>
</evidence>
<dbReference type="Proteomes" id="UP000277580">
    <property type="component" value="Unassembled WGS sequence"/>
</dbReference>
<keyword evidence="3" id="KW-0479">Metal-binding</keyword>
<feature type="region of interest" description="Disordered" evidence="14">
    <location>
        <begin position="354"/>
        <end position="381"/>
    </location>
</feature>